<organism evidence="1 2">
    <name type="scientific">Geofilum rubicundum JCM 15548</name>
    <dbReference type="NCBI Taxonomy" id="1236989"/>
    <lineage>
        <taxon>Bacteria</taxon>
        <taxon>Pseudomonadati</taxon>
        <taxon>Bacteroidota</taxon>
        <taxon>Bacteroidia</taxon>
        <taxon>Marinilabiliales</taxon>
        <taxon>Marinilabiliaceae</taxon>
        <taxon>Geofilum</taxon>
    </lineage>
</organism>
<accession>A0A0E9M0Y1</accession>
<dbReference type="AlphaFoldDB" id="A0A0E9M0Y1"/>
<name>A0A0E9M0Y1_9BACT</name>
<dbReference type="Gene3D" id="2.40.128.110">
    <property type="entry name" value="Lipid/polyisoprenoid-binding, YceI-like"/>
    <property type="match status" value="1"/>
</dbReference>
<evidence type="ECO:0008006" key="3">
    <source>
        <dbReference type="Google" id="ProtNLM"/>
    </source>
</evidence>
<dbReference type="SUPFAM" id="SSF101874">
    <property type="entry name" value="YceI-like"/>
    <property type="match status" value="1"/>
</dbReference>
<gene>
    <name evidence="1" type="ORF">JCM15548_13491</name>
</gene>
<sequence>MHQDFIDLIKADDHPYIAIRFHYNPYELFEKNGQTGTIDSEIYITLAGEEKKYAIPGQIHLCQDKALRINGNIKINLNDFHLKPPSKFMGMVKVNNEVFVNFGLKMEQNLITRK</sequence>
<reference evidence="1 2" key="1">
    <citation type="journal article" date="2015" name="Microbes Environ.">
        <title>Distribution and evolution of nitrogen fixation genes in the phylum bacteroidetes.</title>
        <authorList>
            <person name="Inoue J."/>
            <person name="Oshima K."/>
            <person name="Suda W."/>
            <person name="Sakamoto M."/>
            <person name="Iino T."/>
            <person name="Noda S."/>
            <person name="Hongoh Y."/>
            <person name="Hattori M."/>
            <person name="Ohkuma M."/>
        </authorList>
    </citation>
    <scope>NUCLEOTIDE SEQUENCE [LARGE SCALE GENOMIC DNA]</scope>
    <source>
        <strain evidence="1">JCM 15548</strain>
    </source>
</reference>
<proteinExistence type="predicted"/>
<dbReference type="STRING" id="1236989.JCM15548_13491"/>
<dbReference type="InterPro" id="IPR036761">
    <property type="entry name" value="TTHA0802/YceI-like_sf"/>
</dbReference>
<evidence type="ECO:0000313" key="2">
    <source>
        <dbReference type="Proteomes" id="UP000032900"/>
    </source>
</evidence>
<protein>
    <recommendedName>
        <fullName evidence="3">Lipid/polyisoprenoid-binding YceI-like domain-containing protein</fullName>
    </recommendedName>
</protein>
<evidence type="ECO:0000313" key="1">
    <source>
        <dbReference type="EMBL" id="GAO31154.1"/>
    </source>
</evidence>
<keyword evidence="2" id="KW-1185">Reference proteome</keyword>
<dbReference type="EMBL" id="BAZW01000039">
    <property type="protein sequence ID" value="GAO31154.1"/>
    <property type="molecule type" value="Genomic_DNA"/>
</dbReference>
<dbReference type="Proteomes" id="UP000032900">
    <property type="component" value="Unassembled WGS sequence"/>
</dbReference>
<comment type="caution">
    <text evidence="1">The sequence shown here is derived from an EMBL/GenBank/DDBJ whole genome shotgun (WGS) entry which is preliminary data.</text>
</comment>